<organism evidence="18 19">
    <name type="scientific">Aureimonas jatrophae</name>
    <dbReference type="NCBI Taxonomy" id="1166073"/>
    <lineage>
        <taxon>Bacteria</taxon>
        <taxon>Pseudomonadati</taxon>
        <taxon>Pseudomonadota</taxon>
        <taxon>Alphaproteobacteria</taxon>
        <taxon>Hyphomicrobiales</taxon>
        <taxon>Aurantimonadaceae</taxon>
        <taxon>Aureimonas</taxon>
    </lineage>
</organism>
<dbReference type="HAMAP" id="MF_00394">
    <property type="entry name" value="NAD_Glyc3P_dehydrog"/>
    <property type="match status" value="1"/>
</dbReference>
<dbReference type="PANTHER" id="PTHR11728">
    <property type="entry name" value="GLYCEROL-3-PHOSPHATE DEHYDROGENASE"/>
    <property type="match status" value="1"/>
</dbReference>
<dbReference type="GO" id="GO:0005829">
    <property type="term" value="C:cytosol"/>
    <property type="evidence" value="ECO:0007669"/>
    <property type="project" value="TreeGrafter"/>
</dbReference>
<evidence type="ECO:0000259" key="17">
    <source>
        <dbReference type="Pfam" id="PF07479"/>
    </source>
</evidence>
<dbReference type="Pfam" id="PF01210">
    <property type="entry name" value="NAD_Gly3P_dh_N"/>
    <property type="match status" value="1"/>
</dbReference>
<comment type="catalytic activity">
    <reaction evidence="10">
        <text>sn-glycerol 3-phosphate + NAD(+) = dihydroxyacetone phosphate + NADH + H(+)</text>
        <dbReference type="Rhea" id="RHEA:11092"/>
        <dbReference type="ChEBI" id="CHEBI:15378"/>
        <dbReference type="ChEBI" id="CHEBI:57540"/>
        <dbReference type="ChEBI" id="CHEBI:57597"/>
        <dbReference type="ChEBI" id="CHEBI:57642"/>
        <dbReference type="ChEBI" id="CHEBI:57945"/>
        <dbReference type="EC" id="1.1.1.94"/>
    </reaction>
</comment>
<dbReference type="InterPro" id="IPR008927">
    <property type="entry name" value="6-PGluconate_DH-like_C_sf"/>
</dbReference>
<feature type="domain" description="Glycerol-3-phosphate dehydrogenase NAD-dependent C-terminal" evidence="17">
    <location>
        <begin position="178"/>
        <end position="313"/>
    </location>
</feature>
<dbReference type="GO" id="GO:0051287">
    <property type="term" value="F:NAD binding"/>
    <property type="evidence" value="ECO:0007669"/>
    <property type="project" value="InterPro"/>
</dbReference>
<evidence type="ECO:0000256" key="4">
    <source>
        <dbReference type="ARBA" id="ARBA00022857"/>
    </source>
</evidence>
<keyword evidence="2 10" id="KW-0444">Lipid biosynthesis</keyword>
<comment type="caution">
    <text evidence="10">Lacks conserved residue(s) required for the propagation of feature annotation.</text>
</comment>
<feature type="binding site" evidence="10">
    <location>
        <position position="253"/>
    </location>
    <ligand>
        <name>sn-glycerol 3-phosphate</name>
        <dbReference type="ChEBI" id="CHEBI:57597"/>
    </ligand>
</feature>
<evidence type="ECO:0000256" key="15">
    <source>
        <dbReference type="RuleBase" id="RU000439"/>
    </source>
</evidence>
<dbReference type="OrthoDB" id="9812273at2"/>
<evidence type="ECO:0000256" key="14">
    <source>
        <dbReference type="RuleBase" id="RU000437"/>
    </source>
</evidence>
<keyword evidence="6 10" id="KW-0520">NAD</keyword>
<sequence>MSRTAVVGAGAWGTALAALRARDGERVHLLGRDAAMVAEINRTRRNPRYLPGIELPEALAATVDPAEALGHATTVLLVTPAQTLREVAASLAPHLAPAARLVLCSKGIERATGLFASAVVRDTLPDNPIAVLSGPSFADDVARGLPTAVTLAAEDERLADELAQALSGPSFRVYAHADVLGVEAGGALKNVLALAAGAAAGLGLGASAGAAIVTRGFVELRRLGEALGARPETLMGLSGLGDLVLTCSGTQSRNFRYGLAMGRSEPLDALPLAEGVHSAAIARRLARERGIEAPIIEAVAAILEDRMPVREAVASLLARPLRREFDERRIEPPLPVF</sequence>
<evidence type="ECO:0000256" key="5">
    <source>
        <dbReference type="ARBA" id="ARBA00023002"/>
    </source>
</evidence>
<dbReference type="PIRSF" id="PIRSF000114">
    <property type="entry name" value="Glycerol-3-P_dh"/>
    <property type="match status" value="1"/>
</dbReference>
<dbReference type="GO" id="GO:0006650">
    <property type="term" value="P:glycerophospholipid metabolic process"/>
    <property type="evidence" value="ECO:0007669"/>
    <property type="project" value="UniProtKB-UniRule"/>
</dbReference>
<evidence type="ECO:0000256" key="10">
    <source>
        <dbReference type="HAMAP-Rule" id="MF_00394"/>
    </source>
</evidence>
<feature type="binding site" evidence="13">
    <location>
        <begin position="8"/>
        <end position="13"/>
    </location>
    <ligand>
        <name>NAD(+)</name>
        <dbReference type="ChEBI" id="CHEBI:57540"/>
    </ligand>
</feature>
<feature type="binding site" evidence="10">
    <location>
        <position position="106"/>
    </location>
    <ligand>
        <name>NADPH</name>
        <dbReference type="ChEBI" id="CHEBI:57783"/>
    </ligand>
</feature>
<feature type="binding site" evidence="13">
    <location>
        <position position="138"/>
    </location>
    <ligand>
        <name>NAD(+)</name>
        <dbReference type="ChEBI" id="CHEBI:57540"/>
    </ligand>
</feature>
<comment type="subcellular location">
    <subcellularLocation>
        <location evidence="10">Cytoplasm</location>
    </subcellularLocation>
</comment>
<feature type="active site" description="Proton acceptor" evidence="10 11">
    <location>
        <position position="189"/>
    </location>
</feature>
<name>A0A1H0KWC4_9HYPH</name>
<feature type="binding site" evidence="10">
    <location>
        <position position="12"/>
    </location>
    <ligand>
        <name>NADPH</name>
        <dbReference type="ChEBI" id="CHEBI:57783"/>
    </ligand>
</feature>
<protein>
    <recommendedName>
        <fullName evidence="10">Glycerol-3-phosphate dehydrogenase [NAD(P)+]</fullName>
        <ecNumber evidence="10">1.1.1.94</ecNumber>
    </recommendedName>
    <alternativeName>
        <fullName evidence="10">NAD(P)(+)-dependent glycerol-3-phosphate dehydrogenase</fullName>
    </alternativeName>
    <alternativeName>
        <fullName evidence="10">NAD(P)H-dependent dihydroxyacetone-phosphate reductase</fullName>
    </alternativeName>
</protein>
<dbReference type="PROSITE" id="PS00957">
    <property type="entry name" value="NAD_G3PDH"/>
    <property type="match status" value="1"/>
</dbReference>
<feature type="binding site" evidence="10">
    <location>
        <position position="49"/>
    </location>
    <ligand>
        <name>NADPH</name>
        <dbReference type="ChEBI" id="CHEBI:57783"/>
    </ligand>
</feature>
<feature type="domain" description="Glycerol-3-phosphate dehydrogenase NAD-dependent N-terminal" evidence="16">
    <location>
        <begin position="5"/>
        <end position="158"/>
    </location>
</feature>
<evidence type="ECO:0000256" key="7">
    <source>
        <dbReference type="ARBA" id="ARBA00023098"/>
    </source>
</evidence>
<keyword evidence="3 10" id="KW-0547">Nucleotide-binding</keyword>
<dbReference type="Pfam" id="PF07479">
    <property type="entry name" value="NAD_Gly3P_dh_C"/>
    <property type="match status" value="1"/>
</dbReference>
<dbReference type="SUPFAM" id="SSF48179">
    <property type="entry name" value="6-phosphogluconate dehydrogenase C-terminal domain-like"/>
    <property type="match status" value="1"/>
</dbReference>
<keyword evidence="4 10" id="KW-0521">NADP</keyword>
<comment type="pathway">
    <text evidence="10">Membrane lipid metabolism; glycerophospholipid metabolism.</text>
</comment>
<dbReference type="NCBIfam" id="NF000940">
    <property type="entry name" value="PRK00094.1-2"/>
    <property type="match status" value="1"/>
</dbReference>
<evidence type="ECO:0000313" key="18">
    <source>
        <dbReference type="EMBL" id="SDO60073.1"/>
    </source>
</evidence>
<dbReference type="InterPro" id="IPR013328">
    <property type="entry name" value="6PGD_dom2"/>
</dbReference>
<feature type="binding site" evidence="10">
    <location>
        <position position="136"/>
    </location>
    <ligand>
        <name>sn-glycerol 3-phosphate</name>
        <dbReference type="ChEBI" id="CHEBI:57597"/>
    </ligand>
</feature>
<dbReference type="FunFam" id="3.40.50.720:FF:000019">
    <property type="entry name" value="Glycerol-3-phosphate dehydrogenase [NAD(P)+]"/>
    <property type="match status" value="1"/>
</dbReference>
<dbReference type="GO" id="GO:0141152">
    <property type="term" value="F:glycerol-3-phosphate dehydrogenase (NAD+) activity"/>
    <property type="evidence" value="ECO:0007669"/>
    <property type="project" value="RHEA"/>
</dbReference>
<evidence type="ECO:0000313" key="19">
    <source>
        <dbReference type="Proteomes" id="UP000198793"/>
    </source>
</evidence>
<dbReference type="EC" id="1.1.1.94" evidence="10"/>
<evidence type="ECO:0000256" key="13">
    <source>
        <dbReference type="PIRSR" id="PIRSR000114-3"/>
    </source>
</evidence>
<dbReference type="Gene3D" id="1.10.1040.10">
    <property type="entry name" value="N-(1-d-carboxylethyl)-l-norvaline Dehydrogenase, domain 2"/>
    <property type="match status" value="1"/>
</dbReference>
<feature type="binding site" evidence="10">
    <location>
        <position position="252"/>
    </location>
    <ligand>
        <name>sn-glycerol 3-phosphate</name>
        <dbReference type="ChEBI" id="CHEBI:57597"/>
    </ligand>
</feature>
<keyword evidence="7 10" id="KW-0443">Lipid metabolism</keyword>
<feature type="binding site" evidence="10">
    <location>
        <position position="138"/>
    </location>
    <ligand>
        <name>NADPH</name>
        <dbReference type="ChEBI" id="CHEBI:57783"/>
    </ligand>
</feature>
<feature type="binding site" evidence="10">
    <location>
        <position position="242"/>
    </location>
    <ligand>
        <name>sn-glycerol 3-phosphate</name>
        <dbReference type="ChEBI" id="CHEBI:57597"/>
    </ligand>
</feature>
<feature type="binding site" evidence="10">
    <location>
        <position position="274"/>
    </location>
    <ligand>
        <name>NADPH</name>
        <dbReference type="ChEBI" id="CHEBI:57783"/>
    </ligand>
</feature>
<dbReference type="InterPro" id="IPR011128">
    <property type="entry name" value="G3P_DH_NAD-dep_N"/>
</dbReference>
<evidence type="ECO:0000256" key="11">
    <source>
        <dbReference type="PIRSR" id="PIRSR000114-1"/>
    </source>
</evidence>
<keyword evidence="19" id="KW-1185">Reference proteome</keyword>
<comment type="similarity">
    <text evidence="1 10 14">Belongs to the NAD-dependent glycerol-3-phosphate dehydrogenase family.</text>
</comment>
<evidence type="ECO:0000256" key="9">
    <source>
        <dbReference type="ARBA" id="ARBA00023264"/>
    </source>
</evidence>
<keyword evidence="9 10" id="KW-1208">Phospholipid metabolism</keyword>
<dbReference type="Gene3D" id="3.40.50.720">
    <property type="entry name" value="NAD(P)-binding Rossmann-like Domain"/>
    <property type="match status" value="1"/>
</dbReference>
<feature type="binding site" evidence="10">
    <location>
        <position position="134"/>
    </location>
    <ligand>
        <name>sn-glycerol 3-phosphate</name>
        <dbReference type="ChEBI" id="CHEBI:57597"/>
    </ligand>
</feature>
<evidence type="ECO:0000256" key="3">
    <source>
        <dbReference type="ARBA" id="ARBA00022741"/>
    </source>
</evidence>
<dbReference type="AlphaFoldDB" id="A0A1H0KWC4"/>
<gene>
    <name evidence="10" type="primary">gpsA</name>
    <name evidence="18" type="ORF">SAMN05192530_108176</name>
</gene>
<dbReference type="PANTHER" id="PTHR11728:SF1">
    <property type="entry name" value="GLYCEROL-3-PHOSPHATE DEHYDROGENASE [NAD(+)] 2, CHLOROPLASTIC"/>
    <property type="match status" value="1"/>
</dbReference>
<feature type="binding site" evidence="10">
    <location>
        <position position="32"/>
    </location>
    <ligand>
        <name>NADPH</name>
        <dbReference type="ChEBI" id="CHEBI:57783"/>
    </ligand>
</feature>
<evidence type="ECO:0000259" key="16">
    <source>
        <dbReference type="Pfam" id="PF01210"/>
    </source>
</evidence>
<keyword evidence="8 10" id="KW-0594">Phospholipid biosynthesis</keyword>
<dbReference type="RefSeq" id="WP_090675699.1">
    <property type="nucleotide sequence ID" value="NZ_FNIT01000008.1"/>
</dbReference>
<dbReference type="GO" id="GO:0046167">
    <property type="term" value="P:glycerol-3-phosphate biosynthetic process"/>
    <property type="evidence" value="ECO:0007669"/>
    <property type="project" value="UniProtKB-UniRule"/>
</dbReference>
<dbReference type="UniPathway" id="UPA00940"/>
<dbReference type="GO" id="GO:0141153">
    <property type="term" value="F:glycerol-3-phosphate dehydrogenase (NADP+) activity"/>
    <property type="evidence" value="ECO:0007669"/>
    <property type="project" value="RHEA"/>
</dbReference>
<feature type="binding site" evidence="10">
    <location>
        <position position="106"/>
    </location>
    <ligand>
        <name>sn-glycerol 3-phosphate</name>
        <dbReference type="ChEBI" id="CHEBI:57597"/>
    </ligand>
</feature>
<accession>A0A1H0KWC4</accession>
<dbReference type="GO" id="GO:0008654">
    <property type="term" value="P:phospholipid biosynthetic process"/>
    <property type="evidence" value="ECO:0007669"/>
    <property type="project" value="UniProtKB-KW"/>
</dbReference>
<feature type="binding site" evidence="13">
    <location>
        <position position="253"/>
    </location>
    <ligand>
        <name>NAD(+)</name>
        <dbReference type="ChEBI" id="CHEBI:57540"/>
    </ligand>
</feature>
<dbReference type="InterPro" id="IPR006168">
    <property type="entry name" value="G3P_DH_NAD-dep"/>
</dbReference>
<keyword evidence="10" id="KW-0963">Cytoplasm</keyword>
<dbReference type="InterPro" id="IPR006109">
    <property type="entry name" value="G3P_DH_NAD-dep_C"/>
</dbReference>
<dbReference type="GO" id="GO:0005975">
    <property type="term" value="P:carbohydrate metabolic process"/>
    <property type="evidence" value="ECO:0007669"/>
    <property type="project" value="InterPro"/>
</dbReference>
<evidence type="ECO:0000256" key="2">
    <source>
        <dbReference type="ARBA" id="ARBA00022516"/>
    </source>
</evidence>
<feature type="binding site" evidence="12">
    <location>
        <begin position="253"/>
        <end position="254"/>
    </location>
    <ligand>
        <name>substrate</name>
    </ligand>
</feature>
<reference evidence="18 19" key="1">
    <citation type="submission" date="2016-10" db="EMBL/GenBank/DDBJ databases">
        <authorList>
            <person name="de Groot N.N."/>
        </authorList>
    </citation>
    <scope>NUCLEOTIDE SEQUENCE [LARGE SCALE GENOMIC DNA]</scope>
    <source>
        <strain evidence="19">L7-484,KACC 16230,DSM 25025</strain>
    </source>
</reference>
<evidence type="ECO:0000256" key="12">
    <source>
        <dbReference type="PIRSR" id="PIRSR000114-2"/>
    </source>
</evidence>
<dbReference type="SUPFAM" id="SSF51735">
    <property type="entry name" value="NAD(P)-binding Rossmann-fold domains"/>
    <property type="match status" value="1"/>
</dbReference>
<feature type="binding site" evidence="10">
    <location>
        <position position="254"/>
    </location>
    <ligand>
        <name>sn-glycerol 3-phosphate</name>
        <dbReference type="ChEBI" id="CHEBI:57597"/>
    </ligand>
</feature>
<comment type="function">
    <text evidence="10">Catalyzes the reduction of the glycolytic intermediate dihydroxyacetone phosphate (DHAP) to sn-glycerol 3-phosphate (G3P), the key precursor for phospholipid synthesis.</text>
</comment>
<proteinExistence type="inferred from homology"/>
<feature type="binding site" evidence="10">
    <location>
        <position position="189"/>
    </location>
    <ligand>
        <name>sn-glycerol 3-phosphate</name>
        <dbReference type="ChEBI" id="CHEBI:57597"/>
    </ligand>
</feature>
<evidence type="ECO:0000256" key="1">
    <source>
        <dbReference type="ARBA" id="ARBA00011009"/>
    </source>
</evidence>
<feature type="binding site" evidence="10">
    <location>
        <position position="253"/>
    </location>
    <ligand>
        <name>NADPH</name>
        <dbReference type="ChEBI" id="CHEBI:57783"/>
    </ligand>
</feature>
<dbReference type="EMBL" id="FNIT01000008">
    <property type="protein sequence ID" value="SDO60073.1"/>
    <property type="molecule type" value="Genomic_DNA"/>
</dbReference>
<dbReference type="GO" id="GO:0046168">
    <property type="term" value="P:glycerol-3-phosphate catabolic process"/>
    <property type="evidence" value="ECO:0007669"/>
    <property type="project" value="InterPro"/>
</dbReference>
<dbReference type="NCBIfam" id="NF000942">
    <property type="entry name" value="PRK00094.1-4"/>
    <property type="match status" value="1"/>
</dbReference>
<comment type="catalytic activity">
    <reaction evidence="10 15">
        <text>sn-glycerol 3-phosphate + NADP(+) = dihydroxyacetone phosphate + NADPH + H(+)</text>
        <dbReference type="Rhea" id="RHEA:11096"/>
        <dbReference type="ChEBI" id="CHEBI:15378"/>
        <dbReference type="ChEBI" id="CHEBI:57597"/>
        <dbReference type="ChEBI" id="CHEBI:57642"/>
        <dbReference type="ChEBI" id="CHEBI:57783"/>
        <dbReference type="ChEBI" id="CHEBI:58349"/>
        <dbReference type="EC" id="1.1.1.94"/>
    </reaction>
</comment>
<keyword evidence="5 10" id="KW-0560">Oxidoreductase</keyword>
<feature type="binding site" evidence="12">
    <location>
        <position position="106"/>
    </location>
    <ligand>
        <name>substrate</name>
    </ligand>
</feature>
<dbReference type="Proteomes" id="UP000198793">
    <property type="component" value="Unassembled WGS sequence"/>
</dbReference>
<evidence type="ECO:0000256" key="8">
    <source>
        <dbReference type="ARBA" id="ARBA00023209"/>
    </source>
</evidence>
<dbReference type="PRINTS" id="PR00077">
    <property type="entry name" value="GPDHDRGNASE"/>
</dbReference>
<dbReference type="STRING" id="1166073.SAMN05192530_108176"/>
<dbReference type="InterPro" id="IPR036291">
    <property type="entry name" value="NAD(P)-bd_dom_sf"/>
</dbReference>
<evidence type="ECO:0000256" key="6">
    <source>
        <dbReference type="ARBA" id="ARBA00023027"/>
    </source>
</evidence>